<gene>
    <name evidence="2" type="ORF">M9R61_14085</name>
</gene>
<feature type="transmembrane region" description="Helical" evidence="1">
    <location>
        <begin position="49"/>
        <end position="73"/>
    </location>
</feature>
<feature type="transmembrane region" description="Helical" evidence="1">
    <location>
        <begin position="227"/>
        <end position="249"/>
    </location>
</feature>
<keyword evidence="1" id="KW-1133">Transmembrane helix</keyword>
<feature type="transmembrane region" description="Helical" evidence="1">
    <location>
        <begin position="93"/>
        <end position="117"/>
    </location>
</feature>
<keyword evidence="1" id="KW-0472">Membrane</keyword>
<dbReference type="EMBL" id="JAMKBI010000010">
    <property type="protein sequence ID" value="MCZ8534435.1"/>
    <property type="molecule type" value="Genomic_DNA"/>
</dbReference>
<proteinExistence type="predicted"/>
<comment type="caution">
    <text evidence="2">The sequence shown here is derived from an EMBL/GenBank/DDBJ whole genome shotgun (WGS) entry which is preliminary data.</text>
</comment>
<dbReference type="Proteomes" id="UP001152172">
    <property type="component" value="Unassembled WGS sequence"/>
</dbReference>
<evidence type="ECO:0000256" key="1">
    <source>
        <dbReference type="SAM" id="Phobius"/>
    </source>
</evidence>
<protein>
    <submittedName>
        <fullName evidence="2">Uncharacterized protein</fullName>
    </submittedName>
</protein>
<evidence type="ECO:0000313" key="3">
    <source>
        <dbReference type="Proteomes" id="UP001152172"/>
    </source>
</evidence>
<keyword evidence="3" id="KW-1185">Reference proteome</keyword>
<feature type="transmembrane region" description="Helical" evidence="1">
    <location>
        <begin position="161"/>
        <end position="182"/>
    </location>
</feature>
<name>A0A9X3RAD0_9BACI</name>
<feature type="transmembrane region" description="Helical" evidence="1">
    <location>
        <begin position="20"/>
        <end position="42"/>
    </location>
</feature>
<evidence type="ECO:0000313" key="2">
    <source>
        <dbReference type="EMBL" id="MCZ8534435.1"/>
    </source>
</evidence>
<dbReference type="RefSeq" id="WP_269922593.1">
    <property type="nucleotide sequence ID" value="NZ_JAMKBI010000010.1"/>
</dbReference>
<dbReference type="AlphaFoldDB" id="A0A9X3RAD0"/>
<reference evidence="2" key="1">
    <citation type="submission" date="2022-05" db="EMBL/GenBank/DDBJ databases">
        <authorList>
            <person name="Colautti A."/>
            <person name="Iacumin L."/>
        </authorList>
    </citation>
    <scope>NUCLEOTIDE SEQUENCE</scope>
    <source>
        <strain evidence="2">DSM 30747</strain>
    </source>
</reference>
<sequence>MKKASIFSKVATDLFWVQLFWAFGFLGIMLAIHVVKVVLAINSDNDIEVYFVSTFVAANIFMLVIGIISSYGLLPHYVSNGVTRKDYFKGATFAAVGLSIALPVITSIVSVIELFILKIFNMSTIFTTTFGERVNMEDDGIVAEIIQSIIIAPYVDPQSNWLLAIFIVILNLLTFYLLGWLIGSAFYRFGVIVGIVFIGISIVLVLLENALLSIGLGLTVPDRFSSYDFSLSIAILGVVVIIFIVLWLIRQLTKRVAIKM</sequence>
<accession>A0A9X3RAD0</accession>
<keyword evidence="1" id="KW-0812">Transmembrane</keyword>
<organism evidence="2 3">
    <name type="scientific">Psychrobacillus psychrodurans</name>
    <dbReference type="NCBI Taxonomy" id="126157"/>
    <lineage>
        <taxon>Bacteria</taxon>
        <taxon>Bacillati</taxon>
        <taxon>Bacillota</taxon>
        <taxon>Bacilli</taxon>
        <taxon>Bacillales</taxon>
        <taxon>Bacillaceae</taxon>
        <taxon>Psychrobacillus</taxon>
    </lineage>
</organism>
<feature type="transmembrane region" description="Helical" evidence="1">
    <location>
        <begin position="189"/>
        <end position="207"/>
    </location>
</feature>